<dbReference type="eggNOG" id="KOG0676">
    <property type="taxonomic scope" value="Eukaryota"/>
</dbReference>
<accession>G8ZQC1</accession>
<dbReference type="SMART" id="SM00268">
    <property type="entry name" value="ACTIN"/>
    <property type="match status" value="1"/>
</dbReference>
<dbReference type="HOGENOM" id="CLU_052064_0_0_1"/>
<reference evidence="3 4" key="1">
    <citation type="journal article" date="2011" name="Proc. Natl. Acad. Sci. U.S.A.">
        <title>Evolutionary erosion of yeast sex chromosomes by mating-type switching accidents.</title>
        <authorList>
            <person name="Gordon J.L."/>
            <person name="Armisen D."/>
            <person name="Proux-Wera E."/>
            <person name="Oheigeartaigh S.S."/>
            <person name="Byrne K.P."/>
            <person name="Wolfe K.H."/>
        </authorList>
    </citation>
    <scope>NUCLEOTIDE SEQUENCE [LARGE SCALE GENOMIC DNA]</scope>
    <source>
        <strain evidence="4">ATCC 10662 / CBS 1146 / NBRC 0425 / NCYC 2629 / NRRL Y-866</strain>
    </source>
</reference>
<dbReference type="Proteomes" id="UP000005627">
    <property type="component" value="Chromosome 2"/>
</dbReference>
<dbReference type="PANTHER" id="PTHR11937">
    <property type="entry name" value="ACTIN"/>
    <property type="match status" value="1"/>
</dbReference>
<dbReference type="Gene3D" id="3.90.640.60">
    <property type="match status" value="1"/>
</dbReference>
<dbReference type="InterPro" id="IPR043129">
    <property type="entry name" value="ATPase_NBD"/>
</dbReference>
<dbReference type="GO" id="GO:0045944">
    <property type="term" value="P:positive regulation of transcription by RNA polymerase II"/>
    <property type="evidence" value="ECO:0007669"/>
    <property type="project" value="EnsemblFungi"/>
</dbReference>
<dbReference type="GO" id="GO:0016514">
    <property type="term" value="C:SWI/SNF complex"/>
    <property type="evidence" value="ECO:0007669"/>
    <property type="project" value="EnsemblFungi"/>
</dbReference>
<dbReference type="SUPFAM" id="SSF53067">
    <property type="entry name" value="Actin-like ATPase domain"/>
    <property type="match status" value="2"/>
</dbReference>
<dbReference type="GeneID" id="11505210"/>
<dbReference type="EMBL" id="HE616743">
    <property type="protein sequence ID" value="CCE90815.1"/>
    <property type="molecule type" value="Genomic_DNA"/>
</dbReference>
<dbReference type="OrthoDB" id="74201at2759"/>
<evidence type="ECO:0000256" key="2">
    <source>
        <dbReference type="SAM" id="MobiDB-lite"/>
    </source>
</evidence>
<dbReference type="FunCoup" id="G8ZQC1">
    <property type="interactions" value="537"/>
</dbReference>
<dbReference type="STRING" id="1076872.G8ZQC1"/>
<sequence length="461" mass="51921">MAPFRLDSILIIYPRSESTLIQFGIQEETFTVPELEIPTLVYKSKDAEGNVVYHSEPGESREEVRPIKNSSIIDLDAFLGFLRLVYVSILYDSSSRKPGAFEAELSSIPLLMVAHHSWSQIQLEVITQFVFEALQINNALLLPASLASSYAMSSLQNCCIIDIGTTHTDIIPIIDYTPLEALSSKIAYGGQLINDQLSKQLPDLSAEQIEDLKRSPIFEVLTEDAKKMSAFDFQETSETDDGALDVAAIVTSGRDTREILEERERQKNEKNVSNSQLESNTFSDRHGNAITVGKSRFQGCDQLIKKISNRVGKALSRIDDLLKLRGAWENIIIVGETSSIQGFKEALVVQLNDDFLIVEPEEERQRREQEAMGALPAKRKNKFMGSGFIPNIEYVQAPSVIKMAKYPDYFPEWKKHGYSRIPFLGAQIVSKQIFTHSKDTFYITKEKYDAKGPAALWDIMF</sequence>
<dbReference type="Pfam" id="PF00022">
    <property type="entry name" value="Actin"/>
    <property type="match status" value="1"/>
</dbReference>
<dbReference type="GO" id="GO:0006368">
    <property type="term" value="P:transcription elongation by RNA polymerase II"/>
    <property type="evidence" value="ECO:0007669"/>
    <property type="project" value="EnsemblFungi"/>
</dbReference>
<proteinExistence type="inferred from homology"/>
<evidence type="ECO:0000313" key="3">
    <source>
        <dbReference type="EMBL" id="CCE90815.1"/>
    </source>
</evidence>
<evidence type="ECO:0000313" key="4">
    <source>
        <dbReference type="Proteomes" id="UP000005627"/>
    </source>
</evidence>
<name>G8ZQC1_TORDE</name>
<protein>
    <recommendedName>
        <fullName evidence="5">Actin-like protein ARP9</fullName>
    </recommendedName>
</protein>
<dbReference type="InParanoid" id="G8ZQC1"/>
<dbReference type="GO" id="GO:0016586">
    <property type="term" value="C:RSC-type complex"/>
    <property type="evidence" value="ECO:0007669"/>
    <property type="project" value="EnsemblFungi"/>
</dbReference>
<comment type="similarity">
    <text evidence="1">Belongs to the actin family.</text>
</comment>
<gene>
    <name evidence="3" type="primary">TDEL0B06860</name>
    <name evidence="3" type="ORF">TDEL_0B06860</name>
</gene>
<evidence type="ECO:0000256" key="1">
    <source>
        <dbReference type="RuleBase" id="RU000487"/>
    </source>
</evidence>
<dbReference type="InterPro" id="IPR004000">
    <property type="entry name" value="Actin"/>
</dbReference>
<dbReference type="KEGG" id="tdl:TDEL_0B06860"/>
<feature type="region of interest" description="Disordered" evidence="2">
    <location>
        <begin position="263"/>
        <end position="285"/>
    </location>
</feature>
<dbReference type="Gene3D" id="3.30.420.40">
    <property type="match status" value="2"/>
</dbReference>
<feature type="compositionally biased region" description="Polar residues" evidence="2">
    <location>
        <begin position="271"/>
        <end position="282"/>
    </location>
</feature>
<organism evidence="3 4">
    <name type="scientific">Torulaspora delbrueckii</name>
    <name type="common">Yeast</name>
    <name type="synonym">Candida colliculosa</name>
    <dbReference type="NCBI Taxonomy" id="4950"/>
    <lineage>
        <taxon>Eukaryota</taxon>
        <taxon>Fungi</taxon>
        <taxon>Dikarya</taxon>
        <taxon>Ascomycota</taxon>
        <taxon>Saccharomycotina</taxon>
        <taxon>Saccharomycetes</taxon>
        <taxon>Saccharomycetales</taxon>
        <taxon>Saccharomycetaceae</taxon>
        <taxon>Torulaspora</taxon>
    </lineage>
</organism>
<dbReference type="GO" id="GO:0006337">
    <property type="term" value="P:nucleosome disassembly"/>
    <property type="evidence" value="ECO:0007669"/>
    <property type="project" value="EnsemblFungi"/>
</dbReference>
<evidence type="ECO:0008006" key="5">
    <source>
        <dbReference type="Google" id="ProtNLM"/>
    </source>
</evidence>
<dbReference type="AlphaFoldDB" id="G8ZQC1"/>
<dbReference type="GO" id="GO:0005198">
    <property type="term" value="F:structural molecule activity"/>
    <property type="evidence" value="ECO:0007669"/>
    <property type="project" value="EnsemblFungi"/>
</dbReference>
<keyword evidence="4" id="KW-1185">Reference proteome</keyword>
<dbReference type="FunFam" id="3.90.640.60:FF:000002">
    <property type="entry name" value="Actin-like protein ARP9"/>
    <property type="match status" value="1"/>
</dbReference>
<dbReference type="RefSeq" id="XP_003680026.1">
    <property type="nucleotide sequence ID" value="XM_003679978.1"/>
</dbReference>